<dbReference type="AlphaFoldDB" id="A0A8T0IH87"/>
<name>A0A8T0IH87_CERPU</name>
<protein>
    <submittedName>
        <fullName evidence="1">Uncharacterized protein</fullName>
    </submittedName>
</protein>
<dbReference type="Proteomes" id="UP000822688">
    <property type="component" value="Chromosome 3"/>
</dbReference>
<gene>
    <name evidence="1" type="ORF">KC19_3G113600</name>
</gene>
<comment type="caution">
    <text evidence="1">The sequence shown here is derived from an EMBL/GenBank/DDBJ whole genome shotgun (WGS) entry which is preliminary data.</text>
</comment>
<accession>A0A8T0IH87</accession>
<dbReference type="EMBL" id="CM026423">
    <property type="protein sequence ID" value="KAG0583154.1"/>
    <property type="molecule type" value="Genomic_DNA"/>
</dbReference>
<sequence>MRQPCGCRLAVPLSSEVELSVQKGKGEKSRTRKLRDLIQVDNSAPIFLSSSLMRAVEIFPRCSSGVPSHNFSGLLVPVVSLLRKNLALICQTSKLVCCNTLSGEVGSHWQQRHVVGSSTGSKILHNAAVVSRRKKIAANKVAS</sequence>
<proteinExistence type="predicted"/>
<evidence type="ECO:0000313" key="2">
    <source>
        <dbReference type="Proteomes" id="UP000822688"/>
    </source>
</evidence>
<organism evidence="1 2">
    <name type="scientific">Ceratodon purpureus</name>
    <name type="common">Fire moss</name>
    <name type="synonym">Dicranum purpureum</name>
    <dbReference type="NCBI Taxonomy" id="3225"/>
    <lineage>
        <taxon>Eukaryota</taxon>
        <taxon>Viridiplantae</taxon>
        <taxon>Streptophyta</taxon>
        <taxon>Embryophyta</taxon>
        <taxon>Bryophyta</taxon>
        <taxon>Bryophytina</taxon>
        <taxon>Bryopsida</taxon>
        <taxon>Dicranidae</taxon>
        <taxon>Pseudoditrichales</taxon>
        <taxon>Ditrichaceae</taxon>
        <taxon>Ceratodon</taxon>
    </lineage>
</organism>
<evidence type="ECO:0000313" key="1">
    <source>
        <dbReference type="EMBL" id="KAG0583154.1"/>
    </source>
</evidence>
<reference evidence="1" key="1">
    <citation type="submission" date="2020-06" db="EMBL/GenBank/DDBJ databases">
        <title>WGS assembly of Ceratodon purpureus strain R40.</title>
        <authorList>
            <person name="Carey S.B."/>
            <person name="Jenkins J."/>
            <person name="Shu S."/>
            <person name="Lovell J.T."/>
            <person name="Sreedasyam A."/>
            <person name="Maumus F."/>
            <person name="Tiley G.P."/>
            <person name="Fernandez-Pozo N."/>
            <person name="Barry K."/>
            <person name="Chen C."/>
            <person name="Wang M."/>
            <person name="Lipzen A."/>
            <person name="Daum C."/>
            <person name="Saski C.A."/>
            <person name="Payton A.C."/>
            <person name="Mcbreen J.C."/>
            <person name="Conrad R.E."/>
            <person name="Kollar L.M."/>
            <person name="Olsson S."/>
            <person name="Huttunen S."/>
            <person name="Landis J.B."/>
            <person name="Wickett N.J."/>
            <person name="Johnson M.G."/>
            <person name="Rensing S.A."/>
            <person name="Grimwood J."/>
            <person name="Schmutz J."/>
            <person name="Mcdaniel S.F."/>
        </authorList>
    </citation>
    <scope>NUCLEOTIDE SEQUENCE</scope>
    <source>
        <strain evidence="1">R40</strain>
    </source>
</reference>
<keyword evidence="2" id="KW-1185">Reference proteome</keyword>